<reference evidence="1" key="1">
    <citation type="submission" date="2021-03" db="EMBL/GenBank/DDBJ databases">
        <authorList>
            <consortium name="Genoscope - CEA"/>
            <person name="William W."/>
        </authorList>
    </citation>
    <scope>NUCLEOTIDE SEQUENCE</scope>
    <source>
        <strain evidence="1">Doubled-haploid Pahang</strain>
    </source>
</reference>
<gene>
    <name evidence="1" type="ORF">GSMUA_17620.1</name>
</gene>
<evidence type="ECO:0000313" key="2">
    <source>
        <dbReference type="EnsemblPlants" id="Ma11_p07780.1"/>
    </source>
</evidence>
<keyword evidence="3" id="KW-1185">Reference proteome</keyword>
<dbReference type="EMBL" id="HG996475">
    <property type="protein sequence ID" value="CAG1863866.1"/>
    <property type="molecule type" value="Genomic_DNA"/>
</dbReference>
<dbReference type="Gramene" id="Ma11_t07780.1">
    <property type="protein sequence ID" value="Ma11_p07780.1"/>
    <property type="gene ID" value="Ma11_g07780"/>
</dbReference>
<dbReference type="Proteomes" id="UP000012960">
    <property type="component" value="Unplaced"/>
</dbReference>
<reference evidence="2" key="2">
    <citation type="submission" date="2021-05" db="UniProtKB">
        <authorList>
            <consortium name="EnsemblPlants"/>
        </authorList>
    </citation>
    <scope>IDENTIFICATION</scope>
    <source>
        <strain evidence="2">subsp. malaccensis</strain>
    </source>
</reference>
<accession>A0A804L5F3</accession>
<organism evidence="2 3">
    <name type="scientific">Musa acuminata subsp. malaccensis</name>
    <name type="common">Wild banana</name>
    <name type="synonym">Musa malaccensis</name>
    <dbReference type="NCBI Taxonomy" id="214687"/>
    <lineage>
        <taxon>Eukaryota</taxon>
        <taxon>Viridiplantae</taxon>
        <taxon>Streptophyta</taxon>
        <taxon>Embryophyta</taxon>
        <taxon>Tracheophyta</taxon>
        <taxon>Spermatophyta</taxon>
        <taxon>Magnoliopsida</taxon>
        <taxon>Liliopsida</taxon>
        <taxon>Zingiberales</taxon>
        <taxon>Musaceae</taxon>
        <taxon>Musa</taxon>
    </lineage>
</organism>
<evidence type="ECO:0000313" key="1">
    <source>
        <dbReference type="EMBL" id="CAG1863866.1"/>
    </source>
</evidence>
<sequence>MTYKFRLLTKQQANVIVILREMAAQQVCCCLSSRKDIGFDGIWKSWFRINKNTCYIMTVPFSRQVLSQLAPYIILDEKLGSLAVQLVAGGSGIKGVKIILPTKEASALADERNFHDNSPEIPLDSIQVHLTNAESKFVSILSDAGDILVEGKAGRPAGHDWTYEENTWRRECEYQLYECV</sequence>
<proteinExistence type="predicted"/>
<evidence type="ECO:0000313" key="3">
    <source>
        <dbReference type="Proteomes" id="UP000012960"/>
    </source>
</evidence>
<protein>
    <submittedName>
        <fullName evidence="1">(wild Malaysian banana) hypothetical protein</fullName>
    </submittedName>
</protein>
<name>A0A804L5F3_MUSAM</name>
<dbReference type="AlphaFoldDB" id="A0A804L5F3"/>
<dbReference type="EnsemblPlants" id="Ma11_t07780.1">
    <property type="protein sequence ID" value="Ma11_p07780.1"/>
    <property type="gene ID" value="Ma11_g07780"/>
</dbReference>
<dbReference type="InParanoid" id="A0A804L5F3"/>